<organism evidence="2 3">
    <name type="scientific">Ceratitis capitata</name>
    <name type="common">Mediterranean fruit fly</name>
    <name type="synonym">Tephritis capitata</name>
    <dbReference type="NCBI Taxonomy" id="7213"/>
    <lineage>
        <taxon>Eukaryota</taxon>
        <taxon>Metazoa</taxon>
        <taxon>Ecdysozoa</taxon>
        <taxon>Arthropoda</taxon>
        <taxon>Hexapoda</taxon>
        <taxon>Insecta</taxon>
        <taxon>Pterygota</taxon>
        <taxon>Neoptera</taxon>
        <taxon>Endopterygota</taxon>
        <taxon>Diptera</taxon>
        <taxon>Brachycera</taxon>
        <taxon>Muscomorpha</taxon>
        <taxon>Tephritoidea</taxon>
        <taxon>Tephritidae</taxon>
        <taxon>Ceratitis</taxon>
        <taxon>Ceratitis</taxon>
    </lineage>
</organism>
<reference evidence="2" key="1">
    <citation type="submission" date="2020-11" db="EMBL/GenBank/DDBJ databases">
        <authorList>
            <person name="Whitehead M."/>
        </authorList>
    </citation>
    <scope>NUCLEOTIDE SEQUENCE</scope>
    <source>
        <strain evidence="2">EGII</strain>
    </source>
</reference>
<evidence type="ECO:0000256" key="1">
    <source>
        <dbReference type="SAM" id="MobiDB-lite"/>
    </source>
</evidence>
<dbReference type="AlphaFoldDB" id="A0A811UQ62"/>
<name>A0A811UQ62_CERCA</name>
<feature type="region of interest" description="Disordered" evidence="1">
    <location>
        <begin position="1"/>
        <end position="32"/>
    </location>
</feature>
<dbReference type="OrthoDB" id="6380740at2759"/>
<dbReference type="Proteomes" id="UP000606786">
    <property type="component" value="Unassembled WGS sequence"/>
</dbReference>
<evidence type="ECO:0000313" key="3">
    <source>
        <dbReference type="Proteomes" id="UP000606786"/>
    </source>
</evidence>
<comment type="caution">
    <text evidence="2">The sequence shown here is derived from an EMBL/GenBank/DDBJ whole genome shotgun (WGS) entry which is preliminary data.</text>
</comment>
<proteinExistence type="predicted"/>
<keyword evidence="3" id="KW-1185">Reference proteome</keyword>
<accession>A0A811UQ62</accession>
<gene>
    <name evidence="2" type="ORF">CCAP1982_LOCUS8463</name>
</gene>
<protein>
    <submittedName>
        <fullName evidence="2">(Mediterranean fruit fly) hypothetical protein</fullName>
    </submittedName>
</protein>
<dbReference type="KEGG" id="ccat:101459728"/>
<feature type="compositionally biased region" description="Low complexity" evidence="1">
    <location>
        <begin position="1"/>
        <end position="26"/>
    </location>
</feature>
<dbReference type="EMBL" id="CAJHJT010000012">
    <property type="protein sequence ID" value="CAD6999956.1"/>
    <property type="molecule type" value="Genomic_DNA"/>
</dbReference>
<evidence type="ECO:0000313" key="2">
    <source>
        <dbReference type="EMBL" id="CAD6999956.1"/>
    </source>
</evidence>
<sequence length="163" mass="17179">MDSQAPAQQQQPQQQQQPTPAEAQPAPNNPITTIGNAAAAVNYIAAAATSSVAAQTATSTNSVPNSVANVVTIPVPIVQNEENYTYVTVKGSLHDRSCAVFGLNETEIQALSKRFGSGLKGAVNGVMVNITPMDMVNTLAQLSYKVICSCGEAEISWTMQREI</sequence>